<comment type="similarity">
    <text evidence="2">Belongs to the CSC1 (TC 1.A.17) family.</text>
</comment>
<gene>
    <name evidence="12" type="ORF">N7469_004328</name>
</gene>
<evidence type="ECO:0000256" key="3">
    <source>
        <dbReference type="ARBA" id="ARBA00022448"/>
    </source>
</evidence>
<keyword evidence="4 8" id="KW-0812">Transmembrane</keyword>
<dbReference type="RefSeq" id="XP_056502660.1">
    <property type="nucleotide sequence ID" value="XM_056643248.1"/>
</dbReference>
<feature type="transmembrane region" description="Helical" evidence="8">
    <location>
        <begin position="55"/>
        <end position="77"/>
    </location>
</feature>
<feature type="compositionally biased region" description="Polar residues" evidence="7">
    <location>
        <begin position="933"/>
        <end position="943"/>
    </location>
</feature>
<feature type="domain" description="CSC1/OSCA1-like 7TM region" evidence="9">
    <location>
        <begin position="408"/>
        <end position="688"/>
    </location>
</feature>
<evidence type="ECO:0000256" key="2">
    <source>
        <dbReference type="ARBA" id="ARBA00007779"/>
    </source>
</evidence>
<keyword evidence="13" id="KW-1185">Reference proteome</keyword>
<dbReference type="InterPro" id="IPR032880">
    <property type="entry name" value="CSC1/OSCA1-like_N"/>
</dbReference>
<dbReference type="Pfam" id="PF13967">
    <property type="entry name" value="RSN1_TM"/>
    <property type="match status" value="1"/>
</dbReference>
<evidence type="ECO:0000313" key="13">
    <source>
        <dbReference type="Proteomes" id="UP001147733"/>
    </source>
</evidence>
<feature type="transmembrane region" description="Helical" evidence="8">
    <location>
        <begin position="672"/>
        <end position="692"/>
    </location>
</feature>
<evidence type="ECO:0000256" key="8">
    <source>
        <dbReference type="SAM" id="Phobius"/>
    </source>
</evidence>
<dbReference type="InterPro" id="IPR027815">
    <property type="entry name" value="CSC1/OSCA1-like_cyt"/>
</dbReference>
<dbReference type="OrthoDB" id="2150324at2759"/>
<feature type="compositionally biased region" description="Low complexity" evidence="7">
    <location>
        <begin position="869"/>
        <end position="886"/>
    </location>
</feature>
<dbReference type="GO" id="GO:0005227">
    <property type="term" value="F:calcium-activated cation channel activity"/>
    <property type="evidence" value="ECO:0007669"/>
    <property type="project" value="InterPro"/>
</dbReference>
<proteinExistence type="inferred from homology"/>
<dbReference type="InterPro" id="IPR045122">
    <property type="entry name" value="Csc1-like"/>
</dbReference>
<dbReference type="GeneID" id="81382415"/>
<feature type="transmembrane region" description="Helical" evidence="8">
    <location>
        <begin position="410"/>
        <end position="437"/>
    </location>
</feature>
<name>A0A9W9P4F0_PENCI</name>
<dbReference type="Proteomes" id="UP001147733">
    <property type="component" value="Unassembled WGS sequence"/>
</dbReference>
<feature type="domain" description="CSC1/OSCA1-like N-terminal transmembrane" evidence="10">
    <location>
        <begin position="55"/>
        <end position="208"/>
    </location>
</feature>
<dbReference type="Pfam" id="PF14703">
    <property type="entry name" value="PHM7_cyt"/>
    <property type="match status" value="1"/>
</dbReference>
<evidence type="ECO:0008006" key="14">
    <source>
        <dbReference type="Google" id="ProtNLM"/>
    </source>
</evidence>
<feature type="region of interest" description="Disordered" evidence="7">
    <location>
        <begin position="300"/>
        <end position="322"/>
    </location>
</feature>
<dbReference type="PANTHER" id="PTHR13018:SF149">
    <property type="entry name" value="DOMAIN PROTEIN, PUTATIVE (AFU_ORTHOLOGUE AFUA_3G11660)-RELATED"/>
    <property type="match status" value="1"/>
</dbReference>
<evidence type="ECO:0000259" key="10">
    <source>
        <dbReference type="Pfam" id="PF13967"/>
    </source>
</evidence>
<evidence type="ECO:0000256" key="7">
    <source>
        <dbReference type="SAM" id="MobiDB-lite"/>
    </source>
</evidence>
<keyword evidence="3" id="KW-0813">Transport</keyword>
<feature type="domain" description="CSC1/OSCA1-like cytosolic" evidence="11">
    <location>
        <begin position="231"/>
        <end position="397"/>
    </location>
</feature>
<evidence type="ECO:0000256" key="5">
    <source>
        <dbReference type="ARBA" id="ARBA00022989"/>
    </source>
</evidence>
<evidence type="ECO:0000256" key="4">
    <source>
        <dbReference type="ARBA" id="ARBA00022692"/>
    </source>
</evidence>
<evidence type="ECO:0000259" key="9">
    <source>
        <dbReference type="Pfam" id="PF02714"/>
    </source>
</evidence>
<accession>A0A9W9P4F0</accession>
<feature type="transmembrane region" description="Helical" evidence="8">
    <location>
        <begin position="141"/>
        <end position="158"/>
    </location>
</feature>
<dbReference type="AlphaFoldDB" id="A0A9W9P4F0"/>
<feature type="transmembrane region" description="Helical" evidence="8">
    <location>
        <begin position="615"/>
        <end position="635"/>
    </location>
</feature>
<feature type="transmembrane region" description="Helical" evidence="8">
    <location>
        <begin position="641"/>
        <end position="660"/>
    </location>
</feature>
<feature type="transmembrane region" description="Helical" evidence="8">
    <location>
        <begin position="572"/>
        <end position="594"/>
    </location>
</feature>
<organism evidence="12 13">
    <name type="scientific">Penicillium citrinum</name>
    <dbReference type="NCBI Taxonomy" id="5077"/>
    <lineage>
        <taxon>Eukaryota</taxon>
        <taxon>Fungi</taxon>
        <taxon>Dikarya</taxon>
        <taxon>Ascomycota</taxon>
        <taxon>Pezizomycotina</taxon>
        <taxon>Eurotiomycetes</taxon>
        <taxon>Eurotiomycetidae</taxon>
        <taxon>Eurotiales</taxon>
        <taxon>Aspergillaceae</taxon>
        <taxon>Penicillium</taxon>
    </lineage>
</organism>
<feature type="transmembrane region" description="Helical" evidence="8">
    <location>
        <begin position="457"/>
        <end position="481"/>
    </location>
</feature>
<comment type="caution">
    <text evidence="12">The sequence shown here is derived from an EMBL/GenBank/DDBJ whole genome shotgun (WGS) entry which is preliminary data.</text>
</comment>
<keyword evidence="5 8" id="KW-1133">Transmembrane helix</keyword>
<feature type="transmembrane region" description="Helical" evidence="8">
    <location>
        <begin position="502"/>
        <end position="526"/>
    </location>
</feature>
<sequence>MDPRQSLRPRDDTSGTDEFVKLIADPFRTSVRSLASKEMDNLVFANIRTKLTTSALWASLGTSIGLSLLLALLFSLFRPRHSLVYAPKVKHADSKHAPPPIGKGFFSWVKPVIRTREPQLIETIGLDAALFLRFTKMCRNILIIMSIIGCLVMIPVNVTQSQDFQSKSDMSALNDMTPLHVLKANAMWSQVACAWVFDIIIAFFLWRNYRAVRALRRQYFQSSDYQRSLHARTLMITDIPTPDRSDEGILRITDEVNPTAALPRAAIGRSVRNLPAIIKEHEEHVRRLESVLAKYLKRPDQLPQKRPTMRPPRNQRSKHPGGRVDAIDYLTVRIRVLEEEIKHGRVSIDRRDAMPYGFASWERIEHAHAVAWTSRKKHPKGTIIALAPRPSDLIWENLPLSKQARKWKRFVNFIWVTLLTVVWIAPNALIAVFLSNLSNLGLVWPAFQTELEADPNVWAAVQGIASPALTSLVYLVLPMIFRRLSILAGSKTKTSRDRHVLGQLYAFFVFNNLIVFSLFSAAWTFVSTVIDKSQTTSNAWEAIVETDIYSSLVNALCTVSPFWVTWLLQRNLGATIDLVQMITVAWVWFAKTFLSPTPRQSIEWTAPPAFDYASYYNYFLFYATVAFSFATLQPIVLPVTALYFGIDAMLKKYLLMYIFVTKNESAGAYWRVLFNRLIFATILSNFIVGLVIKSRSTWNMVFCVVPLPFLMLGFKFYCYKTFDDDCNYYNRGNLSDAEALGASKLSKKAGDRLSAKFGHPALYKPLMTPMVHARAAEALKQIYQGRLEHNDMAGEYSDIAMNPMMADQPGKEAEPAPFEMVSENQLDFSYFKDRADFQEEFGGGIYGRPEDLMTERSQTPRSTLGGEWSPSSSRASSPAPSLPSMSGLKMPDVYDAQEGSGLVHPAFRVPLSRGNSGGFYQQANESESRLLSHAQTPGQTEITNPLDRWRTGGYGPVEQEDDPVSYTSYEPYRGRH</sequence>
<feature type="transmembrane region" description="Helical" evidence="8">
    <location>
        <begin position="698"/>
        <end position="718"/>
    </location>
</feature>
<dbReference type="PANTHER" id="PTHR13018">
    <property type="entry name" value="PROBABLE MEMBRANE PROTEIN DUF221-RELATED"/>
    <property type="match status" value="1"/>
</dbReference>
<feature type="region of interest" description="Disordered" evidence="7">
    <location>
        <begin position="842"/>
        <end position="889"/>
    </location>
</feature>
<feature type="region of interest" description="Disordered" evidence="7">
    <location>
        <begin position="923"/>
        <end position="976"/>
    </location>
</feature>
<evidence type="ECO:0000313" key="12">
    <source>
        <dbReference type="EMBL" id="KAJ5235160.1"/>
    </source>
</evidence>
<protein>
    <recommendedName>
        <fullName evidence="14">DUF221 domain protein</fullName>
    </recommendedName>
</protein>
<comment type="subcellular location">
    <subcellularLocation>
        <location evidence="1">Membrane</location>
        <topology evidence="1">Multi-pass membrane protein</topology>
    </subcellularLocation>
</comment>
<dbReference type="EMBL" id="JAPQKT010000003">
    <property type="protein sequence ID" value="KAJ5235160.1"/>
    <property type="molecule type" value="Genomic_DNA"/>
</dbReference>
<evidence type="ECO:0000259" key="11">
    <source>
        <dbReference type="Pfam" id="PF14703"/>
    </source>
</evidence>
<dbReference type="Pfam" id="PF02714">
    <property type="entry name" value="RSN1_7TM"/>
    <property type="match status" value="1"/>
</dbReference>
<evidence type="ECO:0000256" key="6">
    <source>
        <dbReference type="ARBA" id="ARBA00023136"/>
    </source>
</evidence>
<reference evidence="12" key="1">
    <citation type="submission" date="2022-11" db="EMBL/GenBank/DDBJ databases">
        <authorList>
            <person name="Petersen C."/>
        </authorList>
    </citation>
    <scope>NUCLEOTIDE SEQUENCE</scope>
    <source>
        <strain evidence="12">IBT 23319</strain>
    </source>
</reference>
<keyword evidence="6 8" id="KW-0472">Membrane</keyword>
<dbReference type="GO" id="GO:0005886">
    <property type="term" value="C:plasma membrane"/>
    <property type="evidence" value="ECO:0007669"/>
    <property type="project" value="TreeGrafter"/>
</dbReference>
<reference evidence="12" key="2">
    <citation type="journal article" date="2023" name="IMA Fungus">
        <title>Comparative genomic study of the Penicillium genus elucidates a diverse pangenome and 15 lateral gene transfer events.</title>
        <authorList>
            <person name="Petersen C."/>
            <person name="Sorensen T."/>
            <person name="Nielsen M.R."/>
            <person name="Sondergaard T.E."/>
            <person name="Sorensen J.L."/>
            <person name="Fitzpatrick D.A."/>
            <person name="Frisvad J.C."/>
            <person name="Nielsen K.L."/>
        </authorList>
    </citation>
    <scope>NUCLEOTIDE SEQUENCE</scope>
    <source>
        <strain evidence="12">IBT 23319</strain>
    </source>
</reference>
<dbReference type="InterPro" id="IPR003864">
    <property type="entry name" value="CSC1/OSCA1-like_7TM"/>
</dbReference>
<evidence type="ECO:0000256" key="1">
    <source>
        <dbReference type="ARBA" id="ARBA00004141"/>
    </source>
</evidence>
<feature type="transmembrane region" description="Helical" evidence="8">
    <location>
        <begin position="186"/>
        <end position="206"/>
    </location>
</feature>